<keyword evidence="2" id="KW-0597">Phosphoprotein</keyword>
<evidence type="ECO:0000256" key="3">
    <source>
        <dbReference type="ARBA" id="ARBA00022598"/>
    </source>
</evidence>
<dbReference type="InterPro" id="IPR000873">
    <property type="entry name" value="AMP-dep_synth/lig_dom"/>
</dbReference>
<dbReference type="GO" id="GO:0005737">
    <property type="term" value="C:cytoplasm"/>
    <property type="evidence" value="ECO:0007669"/>
    <property type="project" value="TreeGrafter"/>
</dbReference>
<dbReference type="GO" id="GO:0044281">
    <property type="term" value="P:small molecule metabolic process"/>
    <property type="evidence" value="ECO:0007669"/>
    <property type="project" value="UniProtKB-ARBA"/>
</dbReference>
<gene>
    <name evidence="6" type="primary">clbB</name>
    <name evidence="6" type="ORF">D3C88_27355</name>
</gene>
<dbReference type="AlphaFoldDB" id="A0A418GD41"/>
<dbReference type="SMART" id="SM00825">
    <property type="entry name" value="PKS_KS"/>
    <property type="match status" value="1"/>
</dbReference>
<feature type="domain" description="Carrier" evidence="5">
    <location>
        <begin position="994"/>
        <end position="1069"/>
    </location>
</feature>
<dbReference type="GO" id="GO:0043041">
    <property type="term" value="P:amino acid activation for nonribosomal peptide biosynthetic process"/>
    <property type="evidence" value="ECO:0007669"/>
    <property type="project" value="TreeGrafter"/>
</dbReference>
<organism evidence="6 7">
    <name type="scientific">Escherichia coli</name>
    <dbReference type="NCBI Taxonomy" id="562"/>
    <lineage>
        <taxon>Bacteria</taxon>
        <taxon>Pseudomonadati</taxon>
        <taxon>Pseudomonadota</taxon>
        <taxon>Gammaproteobacteria</taxon>
        <taxon>Enterobacterales</taxon>
        <taxon>Enterobacteriaceae</taxon>
        <taxon>Escherichia</taxon>
    </lineage>
</organism>
<proteinExistence type="predicted"/>
<dbReference type="SUPFAM" id="SSF53901">
    <property type="entry name" value="Thiolase-like"/>
    <property type="match status" value="1"/>
</dbReference>
<dbReference type="InterPro" id="IPR036736">
    <property type="entry name" value="ACP-like_sf"/>
</dbReference>
<dbReference type="SMART" id="SM00823">
    <property type="entry name" value="PKS_PP"/>
    <property type="match status" value="1"/>
</dbReference>
<dbReference type="Gene3D" id="3.40.47.10">
    <property type="match status" value="1"/>
</dbReference>
<dbReference type="Pfam" id="PF00550">
    <property type="entry name" value="PP-binding"/>
    <property type="match status" value="1"/>
</dbReference>
<dbReference type="GO" id="GO:0031177">
    <property type="term" value="F:phosphopantetheine binding"/>
    <property type="evidence" value="ECO:0007669"/>
    <property type="project" value="InterPro"/>
</dbReference>
<protein>
    <submittedName>
        <fullName evidence="6">Colibactin hybrid non-ribosomal peptide synthetase/type I polyketide synthase ClbB</fullName>
    </submittedName>
</protein>
<evidence type="ECO:0000256" key="1">
    <source>
        <dbReference type="ARBA" id="ARBA00022450"/>
    </source>
</evidence>
<dbReference type="InterPro" id="IPR010071">
    <property type="entry name" value="AA_adenyl_dom"/>
</dbReference>
<dbReference type="Pfam" id="PF00501">
    <property type="entry name" value="AMP-binding"/>
    <property type="match status" value="1"/>
</dbReference>
<dbReference type="InterPro" id="IPR023213">
    <property type="entry name" value="CAT-like_dom_sf"/>
</dbReference>
<dbReference type="SUPFAM" id="SSF56801">
    <property type="entry name" value="Acetyl-CoA synthetase-like"/>
    <property type="match status" value="1"/>
</dbReference>
<evidence type="ECO:0000313" key="7">
    <source>
        <dbReference type="Proteomes" id="UP000284508"/>
    </source>
</evidence>
<sequence>MDNTSGDFPCNKMDTRKQLPLTPSQQGFLFHSLKDKKRSNYHEHFTCIFSQHVDSAHFKWALETLFRKHECFRTDYNWEIDERPCQVVKTDVLPDIYVLDCEQEEIRFLLANDDIIIPVPQDDGIDAIIPQLLQADLKYPFSLKTIPVRAYLIQSTKESAFILSYHHIVMDGWSLSLFIKQLLQLYGAAVVSGVRDDSAIIPSSLKPLVDTLSARRHTFQHDYWAAYLREGTPTCIVPLSQYHTDTEAENNSYVNQTNHVEINLSPDVCQKIQTLCSDYRITPAVIFYVAWGILLQRWCYADDVLFGATISGRNIPIDGIEETLGLFINTLPLRLRDDGATLLQHLQRMHQTLIAHYSNEHDALASIQRLVHKEGHAGDLFNTLVVLENYPVDMTLLSCASPVAIRHLSVHEQTHYPLTLTITQQKGFRFSIAYALNYLTNNMAQALLMHLSYLLEQLVDNPQRPIAALVNLSPCQQAQVLQPYLERMACRDWDSQSNVIEQFHQVAATSPAQVAVVDELCALTYSELAAQAEQLAAYLVQQGVMVGDTVGIISERRVNTVVAIIAIMLIGAAYVPISPDYPVGRMQEIIDDSGLALLLVHGKPLDALNVAQSDLCAFPVAPSVVFPVITPDSRAYVIYSSGSTGKPKGIAVAHRGLLRLIQGDSPLKVESGETTLLTCPFEFDVSVFEMWSTLLNHGKLVLLSKQALLDINHIRRTIADEQVARAWFTSSLFNSYVAEGADFFGMLQHITVGGEAVSAWHVNDVMQKYPHLVVTNGYGPTENTIFTTAYRFNGLQPARVPIGYAVPGTSLYITDLHGHLLPIGATGELVAGGVGVAIGYQNNPTLSATVFVPDPFIPGGMMYKTGDYARLLDDGCVDCFGRKDGQIKINGQRIETGEIEQRLLECSGIIEAVVVPYRVRETLHIAAVVCVNDSYDEVEVRGQLADRLPPFAIPESLVVVTEIAKSHSGKADLAQLRYLLPATQCNAVSTTISEVHSDMEHALHAIWQRVLDRQDIDSNASFFALGGTSLDTIRVKGDIKRQLGLEIDITDLFKYPTLTALAHFLDTAVSPEDAIPTRAVVYSDMPVAIVGMAGRFPGAANIAALWTLVVGGESGLTLFSDEELRAHGVTPDTLKQANYIKTKGIVDDHEWFDADFFGYTPNEAECMDPQIRLLHQCCWQTLEHAGCDPATFTGAIGIYAGLLTSPHWLNAVMQDTTDSTALYKASILNIHSVTALIA</sequence>
<dbReference type="Proteomes" id="UP000284508">
    <property type="component" value="Unassembled WGS sequence"/>
</dbReference>
<dbReference type="GO" id="GO:0044550">
    <property type="term" value="P:secondary metabolite biosynthetic process"/>
    <property type="evidence" value="ECO:0007669"/>
    <property type="project" value="TreeGrafter"/>
</dbReference>
<dbReference type="Gene3D" id="3.30.559.10">
    <property type="entry name" value="Chloramphenicol acetyltransferase-like domain"/>
    <property type="match status" value="1"/>
</dbReference>
<dbReference type="PANTHER" id="PTHR45527:SF1">
    <property type="entry name" value="FATTY ACID SYNTHASE"/>
    <property type="match status" value="1"/>
</dbReference>
<dbReference type="PANTHER" id="PTHR45527">
    <property type="entry name" value="NONRIBOSOMAL PEPTIDE SYNTHETASE"/>
    <property type="match status" value="1"/>
</dbReference>
<dbReference type="PROSITE" id="PS50075">
    <property type="entry name" value="CARRIER"/>
    <property type="match status" value="1"/>
</dbReference>
<dbReference type="InterPro" id="IPR009081">
    <property type="entry name" value="PP-bd_ACP"/>
</dbReference>
<reference evidence="6 7" key="1">
    <citation type="journal article" date="2018" name="BMC Microbiol.">
        <title>Genome sequencing of strains of the most prevalent clonal group of O1:K1:H7 Escherichia coli that causes neonatal meningitis in France.</title>
        <authorList>
            <person name="Geslain G."/>
            <person name="Birgy A."/>
            <person name="Adiba S."/>
            <person name="Magnan M."/>
            <person name="Courroux C."/>
            <person name="Levy C."/>
            <person name="Cohen R."/>
            <person name="Bidet P."/>
            <person name="Bonacorsi S."/>
        </authorList>
    </citation>
    <scope>NUCLEOTIDE SEQUENCE [LARGE SCALE GENOMIC DNA]</scope>
    <source>
        <strain evidence="6 7">S308</strain>
    </source>
</reference>
<dbReference type="Pfam" id="PF00668">
    <property type="entry name" value="Condensation"/>
    <property type="match status" value="1"/>
</dbReference>
<evidence type="ECO:0000259" key="5">
    <source>
        <dbReference type="PROSITE" id="PS50075"/>
    </source>
</evidence>
<dbReference type="NCBIfam" id="TIGR01733">
    <property type="entry name" value="AA-adenyl-dom"/>
    <property type="match status" value="1"/>
</dbReference>
<keyword evidence="3" id="KW-0436">Ligase</keyword>
<dbReference type="SUPFAM" id="SSF47336">
    <property type="entry name" value="ACP-like"/>
    <property type="match status" value="1"/>
</dbReference>
<dbReference type="InterPro" id="IPR020841">
    <property type="entry name" value="PKS_Beta-ketoAc_synthase_dom"/>
</dbReference>
<evidence type="ECO:0000256" key="2">
    <source>
        <dbReference type="ARBA" id="ARBA00022553"/>
    </source>
</evidence>
<dbReference type="Gene3D" id="3.30.559.30">
    <property type="entry name" value="Nonribosomal peptide synthetase, condensation domain"/>
    <property type="match status" value="1"/>
</dbReference>
<dbReference type="InterPro" id="IPR025110">
    <property type="entry name" value="AMP-bd_C"/>
</dbReference>
<dbReference type="SUPFAM" id="SSF52777">
    <property type="entry name" value="CoA-dependent acyltransferases"/>
    <property type="match status" value="2"/>
</dbReference>
<dbReference type="InterPro" id="IPR045851">
    <property type="entry name" value="AMP-bd_C_sf"/>
</dbReference>
<dbReference type="InterPro" id="IPR020806">
    <property type="entry name" value="PKS_PP-bd"/>
</dbReference>
<dbReference type="PROSITE" id="PS00455">
    <property type="entry name" value="AMP_BINDING"/>
    <property type="match status" value="1"/>
</dbReference>
<dbReference type="EMBL" id="QXHA01001691">
    <property type="protein sequence ID" value="RIB38775.1"/>
    <property type="molecule type" value="Genomic_DNA"/>
</dbReference>
<dbReference type="InterPro" id="IPR014030">
    <property type="entry name" value="Ketoacyl_synth_N"/>
</dbReference>
<dbReference type="InterPro" id="IPR020845">
    <property type="entry name" value="AMP-binding_CS"/>
</dbReference>
<dbReference type="Gene3D" id="2.30.38.10">
    <property type="entry name" value="Luciferase, Domain 3"/>
    <property type="match status" value="1"/>
</dbReference>
<dbReference type="Gene3D" id="3.40.50.980">
    <property type="match status" value="2"/>
</dbReference>
<comment type="caution">
    <text evidence="6">The sequence shown here is derived from an EMBL/GenBank/DDBJ whole genome shotgun (WGS) entry which is preliminary data.</text>
</comment>
<keyword evidence="1" id="KW-0596">Phosphopantetheine</keyword>
<accession>A0A418GD41</accession>
<dbReference type="Pfam" id="PF00109">
    <property type="entry name" value="ketoacyl-synt"/>
    <property type="match status" value="1"/>
</dbReference>
<feature type="non-terminal residue" evidence="6">
    <location>
        <position position="1238"/>
    </location>
</feature>
<dbReference type="Gene3D" id="3.30.300.30">
    <property type="match status" value="1"/>
</dbReference>
<evidence type="ECO:0000256" key="4">
    <source>
        <dbReference type="ARBA" id="ARBA00022679"/>
    </source>
</evidence>
<dbReference type="GO" id="GO:0016746">
    <property type="term" value="F:acyltransferase activity"/>
    <property type="evidence" value="ECO:0007669"/>
    <property type="project" value="InterPro"/>
</dbReference>
<dbReference type="Pfam" id="PF13193">
    <property type="entry name" value="AMP-binding_C"/>
    <property type="match status" value="1"/>
</dbReference>
<dbReference type="Gene3D" id="1.10.1200.10">
    <property type="entry name" value="ACP-like"/>
    <property type="match status" value="1"/>
</dbReference>
<dbReference type="GO" id="GO:0016874">
    <property type="term" value="F:ligase activity"/>
    <property type="evidence" value="ECO:0007669"/>
    <property type="project" value="UniProtKB-KW"/>
</dbReference>
<dbReference type="InterPro" id="IPR016039">
    <property type="entry name" value="Thiolase-like"/>
</dbReference>
<evidence type="ECO:0000313" key="6">
    <source>
        <dbReference type="EMBL" id="RIB38775.1"/>
    </source>
</evidence>
<keyword evidence="4" id="KW-0808">Transferase</keyword>
<name>A0A418GD41_ECOLX</name>
<dbReference type="InterPro" id="IPR001242">
    <property type="entry name" value="Condensation_dom"/>
</dbReference>